<proteinExistence type="predicted"/>
<evidence type="ECO:0000256" key="1">
    <source>
        <dbReference type="SAM" id="MobiDB-lite"/>
    </source>
</evidence>
<feature type="compositionally biased region" description="Low complexity" evidence="1">
    <location>
        <begin position="356"/>
        <end position="369"/>
    </location>
</feature>
<keyword evidence="2" id="KW-0812">Transmembrane</keyword>
<feature type="region of interest" description="Disordered" evidence="1">
    <location>
        <begin position="351"/>
        <end position="488"/>
    </location>
</feature>
<dbReference type="EMBL" id="JAGRRH010000010">
    <property type="protein sequence ID" value="KAG7363200.1"/>
    <property type="molecule type" value="Genomic_DNA"/>
</dbReference>
<dbReference type="Proteomes" id="UP000693970">
    <property type="component" value="Unassembled WGS sequence"/>
</dbReference>
<feature type="compositionally biased region" description="Acidic residues" evidence="1">
    <location>
        <begin position="856"/>
        <end position="865"/>
    </location>
</feature>
<gene>
    <name evidence="4" type="ORF">IV203_026560</name>
</gene>
<feature type="chain" id="PRO_5039945616" evidence="3">
    <location>
        <begin position="26"/>
        <end position="882"/>
    </location>
</feature>
<evidence type="ECO:0000313" key="5">
    <source>
        <dbReference type="Proteomes" id="UP000693970"/>
    </source>
</evidence>
<evidence type="ECO:0000256" key="2">
    <source>
        <dbReference type="SAM" id="Phobius"/>
    </source>
</evidence>
<feature type="transmembrane region" description="Helical" evidence="2">
    <location>
        <begin position="754"/>
        <end position="772"/>
    </location>
</feature>
<reference evidence="4" key="2">
    <citation type="submission" date="2021-04" db="EMBL/GenBank/DDBJ databases">
        <authorList>
            <person name="Podell S."/>
        </authorList>
    </citation>
    <scope>NUCLEOTIDE SEQUENCE</scope>
    <source>
        <strain evidence="4">Hildebrandi</strain>
    </source>
</reference>
<evidence type="ECO:0000256" key="3">
    <source>
        <dbReference type="SAM" id="SignalP"/>
    </source>
</evidence>
<feature type="compositionally biased region" description="Low complexity" evidence="1">
    <location>
        <begin position="846"/>
        <end position="855"/>
    </location>
</feature>
<sequence>MIRSLSRTSPSIIFLFLALRLKISACEPEPSHRRMSQITARVAANASPTPMDSRILNTTPPPTFSEQHFLNTCNEVTSYYDSNACECSTAGKSITCDLPGSTNFPYQYVIFDYDEQSGSIVKGSECYCENEIRCGFNPGDYCLSITLVGEQDCAIKFLRDGAQCSGRCVPCVDDINKYGVNIDGCFSGGGGYGCIPLEIEDTIGENHDRSLAPPDFVKACDDITSTYTDSECRCYVGELTMECRQDNTTEFDLVYLSFSYDSNLAKVSAGSQCFCASMDCGGSPSDYCIGTTLIGEPVCNMTYLQTDEVYTDCCVVCNSDDYYGVNTNECYTETTEPSGCFSIGINKQSGENHALGTSGSSASASPTGPQVYEPTNSPTGLQVYEPTNVPSEETTSPTSFHPTNSTTFSPTSSPSSQPTFESTKAPSAASVIQPPRTTMPTNITSSTPTSIPSTMPRDAPSSTPSSLPPTMSTNNTPSSTKTSLPPTTPPTMFTTVEATGATFLTTIFADGDTYIYKNGFVPPESAGQEETMLVQNGPDENPNVPDTYALISFPFGQESSMLSTSGSTSRSSFQPVKANLCLQHVRNNSPNAASTTYSLCRIDTSASKGANFLDVDNMTGSNVSFSIPGDCVGGEASVIDFEVARDDTEICVDIVEALRAPTESPILTRRLEPEEILEDTLLFMIDNLYTEQLRGDLFYTSNAGVSRSPKIVMNTQSIGPAPSLQPSHQTYQPGPGLIILTGDSVTSDDKNRNVLYSLFLLLLLAPLAFILMKRRKRRENEIDCKTMPSPLEIYLNNPEMEESFFFDEEEDPDNDETFKEQEGFHYGNETGNIETGSILEETYALSENNASSNENSESDDSDENSEERSTVNWEDDANKLVT</sequence>
<organism evidence="4 5">
    <name type="scientific">Nitzschia inconspicua</name>
    <dbReference type="NCBI Taxonomy" id="303405"/>
    <lineage>
        <taxon>Eukaryota</taxon>
        <taxon>Sar</taxon>
        <taxon>Stramenopiles</taxon>
        <taxon>Ochrophyta</taxon>
        <taxon>Bacillariophyta</taxon>
        <taxon>Bacillariophyceae</taxon>
        <taxon>Bacillariophycidae</taxon>
        <taxon>Bacillariales</taxon>
        <taxon>Bacillariaceae</taxon>
        <taxon>Nitzschia</taxon>
    </lineage>
</organism>
<keyword evidence="3" id="KW-0732">Signal</keyword>
<reference evidence="4" key="1">
    <citation type="journal article" date="2021" name="Sci. Rep.">
        <title>Diploid genomic architecture of Nitzschia inconspicua, an elite biomass production diatom.</title>
        <authorList>
            <person name="Oliver A."/>
            <person name="Podell S."/>
            <person name="Pinowska A."/>
            <person name="Traller J.C."/>
            <person name="Smith S.R."/>
            <person name="McClure R."/>
            <person name="Beliaev A."/>
            <person name="Bohutskyi P."/>
            <person name="Hill E.A."/>
            <person name="Rabines A."/>
            <person name="Zheng H."/>
            <person name="Allen L.Z."/>
            <person name="Kuo A."/>
            <person name="Grigoriev I.V."/>
            <person name="Allen A.E."/>
            <person name="Hazlebeck D."/>
            <person name="Allen E.E."/>
        </authorList>
    </citation>
    <scope>NUCLEOTIDE SEQUENCE</scope>
    <source>
        <strain evidence="4">Hildebrandi</strain>
    </source>
</reference>
<name>A0A9K3LIS7_9STRA</name>
<keyword evidence="5" id="KW-1185">Reference proteome</keyword>
<accession>A0A9K3LIS7</accession>
<evidence type="ECO:0000313" key="4">
    <source>
        <dbReference type="EMBL" id="KAG7363200.1"/>
    </source>
</evidence>
<keyword evidence="2" id="KW-0472">Membrane</keyword>
<keyword evidence="2" id="KW-1133">Transmembrane helix</keyword>
<protein>
    <submittedName>
        <fullName evidence="4">Uncharacterized protein</fullName>
    </submittedName>
</protein>
<feature type="region of interest" description="Disordered" evidence="1">
    <location>
        <begin position="807"/>
        <end position="882"/>
    </location>
</feature>
<feature type="compositionally biased region" description="Low complexity" evidence="1">
    <location>
        <begin position="394"/>
        <end position="423"/>
    </location>
</feature>
<comment type="caution">
    <text evidence="4">The sequence shown here is derived from an EMBL/GenBank/DDBJ whole genome shotgun (WGS) entry which is preliminary data.</text>
</comment>
<dbReference type="AlphaFoldDB" id="A0A9K3LIS7"/>
<feature type="compositionally biased region" description="Low complexity" evidence="1">
    <location>
        <begin position="438"/>
        <end position="488"/>
    </location>
</feature>
<feature type="signal peptide" evidence="3">
    <location>
        <begin position="1"/>
        <end position="25"/>
    </location>
</feature>